<keyword evidence="1 3" id="KW-0597">Phosphoprotein</keyword>
<dbReference type="PANTHER" id="PTHR44591:SF14">
    <property type="entry name" value="PROTEIN PILG"/>
    <property type="match status" value="1"/>
</dbReference>
<name>A0A0F5YEB8_9CYAN</name>
<protein>
    <submittedName>
        <fullName evidence="5">Chemotaxis protein CheY</fullName>
    </submittedName>
</protein>
<dbReference type="Gene3D" id="3.40.50.2300">
    <property type="match status" value="1"/>
</dbReference>
<dbReference type="SUPFAM" id="SSF52172">
    <property type="entry name" value="CheY-like"/>
    <property type="match status" value="1"/>
</dbReference>
<dbReference type="PANTHER" id="PTHR44591">
    <property type="entry name" value="STRESS RESPONSE REGULATOR PROTEIN 1"/>
    <property type="match status" value="1"/>
</dbReference>
<dbReference type="Proteomes" id="UP000033607">
    <property type="component" value="Unassembled WGS sequence"/>
</dbReference>
<comment type="caution">
    <text evidence="5">The sequence shown here is derived from an EMBL/GenBank/DDBJ whole genome shotgun (WGS) entry which is preliminary data.</text>
</comment>
<accession>A0A0F5YEB8</accession>
<sequence length="128" mass="13755">MTSILVIEDNSTEADVMIGCLRQSGFDVHNVTTAEAAKALLEHKIFDAIVTDVVLPGQSGFGLCRELKNQNKTAHIPIIICSSKSAKIDKNWGLKQGASAYVTKPINREELISTVRSFTIPSGQAGLA</sequence>
<dbReference type="RefSeq" id="WP_046279616.1">
    <property type="nucleotide sequence ID" value="NZ_LATL02000333.1"/>
</dbReference>
<dbReference type="PROSITE" id="PS50110">
    <property type="entry name" value="RESPONSE_REGULATORY"/>
    <property type="match status" value="1"/>
</dbReference>
<dbReference type="PATRIC" id="fig|1637645.4.peg.6545"/>
<feature type="modified residue" description="4-aspartylphosphate" evidence="3">
    <location>
        <position position="52"/>
    </location>
</feature>
<evidence type="ECO:0000256" key="2">
    <source>
        <dbReference type="ARBA" id="ARBA00023012"/>
    </source>
</evidence>
<dbReference type="InterPro" id="IPR001789">
    <property type="entry name" value="Sig_transdc_resp-reg_receiver"/>
</dbReference>
<keyword evidence="2" id="KW-0902">Two-component regulatory system</keyword>
<evidence type="ECO:0000313" key="6">
    <source>
        <dbReference type="Proteomes" id="UP000033607"/>
    </source>
</evidence>
<reference evidence="5 6" key="1">
    <citation type="submission" date="2015-06" db="EMBL/GenBank/DDBJ databases">
        <title>Draft genome assembly of filamentous brackish cyanobacterium Limnoraphis robusta strain CS-951.</title>
        <authorList>
            <person name="Willis A."/>
            <person name="Parks M."/>
            <person name="Burford M.A."/>
        </authorList>
    </citation>
    <scope>NUCLEOTIDE SEQUENCE [LARGE SCALE GENOMIC DNA]</scope>
    <source>
        <strain evidence="5 6">CS-951</strain>
    </source>
</reference>
<dbReference type="EMBL" id="LATL02000333">
    <property type="protein sequence ID" value="KKD37083.1"/>
    <property type="molecule type" value="Genomic_DNA"/>
</dbReference>
<evidence type="ECO:0000259" key="4">
    <source>
        <dbReference type="PROSITE" id="PS50110"/>
    </source>
</evidence>
<dbReference type="OrthoDB" id="457440at2"/>
<evidence type="ECO:0000256" key="3">
    <source>
        <dbReference type="PROSITE-ProRule" id="PRU00169"/>
    </source>
</evidence>
<proteinExistence type="predicted"/>
<dbReference type="Pfam" id="PF00072">
    <property type="entry name" value="Response_reg"/>
    <property type="match status" value="1"/>
</dbReference>
<dbReference type="InterPro" id="IPR011006">
    <property type="entry name" value="CheY-like_superfamily"/>
</dbReference>
<dbReference type="InterPro" id="IPR050595">
    <property type="entry name" value="Bact_response_regulator"/>
</dbReference>
<dbReference type="SMART" id="SM00448">
    <property type="entry name" value="REC"/>
    <property type="match status" value="1"/>
</dbReference>
<dbReference type="CDD" id="cd17574">
    <property type="entry name" value="REC_OmpR"/>
    <property type="match status" value="1"/>
</dbReference>
<feature type="domain" description="Response regulatory" evidence="4">
    <location>
        <begin position="3"/>
        <end position="119"/>
    </location>
</feature>
<organism evidence="5 6">
    <name type="scientific">Limnoraphis robusta CS-951</name>
    <dbReference type="NCBI Taxonomy" id="1637645"/>
    <lineage>
        <taxon>Bacteria</taxon>
        <taxon>Bacillati</taxon>
        <taxon>Cyanobacteriota</taxon>
        <taxon>Cyanophyceae</taxon>
        <taxon>Oscillatoriophycideae</taxon>
        <taxon>Oscillatoriales</taxon>
        <taxon>Sirenicapillariaceae</taxon>
        <taxon>Limnoraphis</taxon>
    </lineage>
</organism>
<dbReference type="GO" id="GO:0000160">
    <property type="term" value="P:phosphorelay signal transduction system"/>
    <property type="evidence" value="ECO:0007669"/>
    <property type="project" value="UniProtKB-KW"/>
</dbReference>
<gene>
    <name evidence="5" type="ORF">WN50_16260</name>
</gene>
<evidence type="ECO:0000256" key="1">
    <source>
        <dbReference type="ARBA" id="ARBA00022553"/>
    </source>
</evidence>
<dbReference type="AlphaFoldDB" id="A0A0F5YEB8"/>
<evidence type="ECO:0000313" key="5">
    <source>
        <dbReference type="EMBL" id="KKD37083.1"/>
    </source>
</evidence>